<proteinExistence type="predicted"/>
<reference evidence="1 2" key="1">
    <citation type="journal article" date="2014" name="Nat. Genet.">
        <title>Genome sequence of the hot pepper provides insights into the evolution of pungency in Capsicum species.</title>
        <authorList>
            <person name="Kim S."/>
            <person name="Park M."/>
            <person name="Yeom S.I."/>
            <person name="Kim Y.M."/>
            <person name="Lee J.M."/>
            <person name="Lee H.A."/>
            <person name="Seo E."/>
            <person name="Choi J."/>
            <person name="Cheong K."/>
            <person name="Kim K.T."/>
            <person name="Jung K."/>
            <person name="Lee G.W."/>
            <person name="Oh S.K."/>
            <person name="Bae C."/>
            <person name="Kim S.B."/>
            <person name="Lee H.Y."/>
            <person name="Kim S.Y."/>
            <person name="Kim M.S."/>
            <person name="Kang B.C."/>
            <person name="Jo Y.D."/>
            <person name="Yang H.B."/>
            <person name="Jeong H.J."/>
            <person name="Kang W.H."/>
            <person name="Kwon J.K."/>
            <person name="Shin C."/>
            <person name="Lim J.Y."/>
            <person name="Park J.H."/>
            <person name="Huh J.H."/>
            <person name="Kim J.S."/>
            <person name="Kim B.D."/>
            <person name="Cohen O."/>
            <person name="Paran I."/>
            <person name="Suh M.C."/>
            <person name="Lee S.B."/>
            <person name="Kim Y.K."/>
            <person name="Shin Y."/>
            <person name="Noh S.J."/>
            <person name="Park J."/>
            <person name="Seo Y.S."/>
            <person name="Kwon S.Y."/>
            <person name="Kim H.A."/>
            <person name="Park J.M."/>
            <person name="Kim H.J."/>
            <person name="Choi S.B."/>
            <person name="Bosland P.W."/>
            <person name="Reeves G."/>
            <person name="Jo S.H."/>
            <person name="Lee B.W."/>
            <person name="Cho H.T."/>
            <person name="Choi H.S."/>
            <person name="Lee M.S."/>
            <person name="Yu Y."/>
            <person name="Do Choi Y."/>
            <person name="Park B.S."/>
            <person name="van Deynze A."/>
            <person name="Ashrafi H."/>
            <person name="Hill T."/>
            <person name="Kim W.T."/>
            <person name="Pai H.S."/>
            <person name="Ahn H.K."/>
            <person name="Yeam I."/>
            <person name="Giovannoni J.J."/>
            <person name="Rose J.K."/>
            <person name="Sorensen I."/>
            <person name="Lee S.J."/>
            <person name="Kim R.W."/>
            <person name="Choi I.Y."/>
            <person name="Choi B.S."/>
            <person name="Lim J.S."/>
            <person name="Lee Y.H."/>
            <person name="Choi D."/>
        </authorList>
    </citation>
    <scope>NUCLEOTIDE SEQUENCE [LARGE SCALE GENOMIC DNA]</scope>
    <source>
        <strain evidence="2">cv. CM334</strain>
    </source>
</reference>
<dbReference type="GO" id="GO:0045292">
    <property type="term" value="P:mRNA cis splicing, via spliceosome"/>
    <property type="evidence" value="ECO:0007669"/>
    <property type="project" value="InterPro"/>
</dbReference>
<evidence type="ECO:0000313" key="1">
    <source>
        <dbReference type="EMBL" id="PHT69368.1"/>
    </source>
</evidence>
<dbReference type="InterPro" id="IPR039726">
    <property type="entry name" value="Prp40-like"/>
</dbReference>
<sequence length="229" mass="25958">MALNHSPNLGMTYSQPPIPPLAGPAPAAVPSMLLQFQPIFQPSRYNLMVTDSSGSLYQTQINDHRFPSGAQPWMPISNHNVNSATTMQKIGELAAPLVVPMSLNKWRNDGIHERNFIPITLIYLDDNSQIKDAVRMAEVITTLHFNLCCASFVFEELLERAREKEEKEANKRKRLADDFYELLHASKEITASLKWEDRKFLFGDKQVASFAFIDLELVTRLQGPLENDN</sequence>
<dbReference type="EMBL" id="AYRZ02000011">
    <property type="protein sequence ID" value="PHT69368.1"/>
    <property type="molecule type" value="Genomic_DNA"/>
</dbReference>
<keyword evidence="2" id="KW-1185">Reference proteome</keyword>
<dbReference type="Gramene" id="PHT69368">
    <property type="protein sequence ID" value="PHT69368"/>
    <property type="gene ID" value="T459_28855"/>
</dbReference>
<dbReference type="AlphaFoldDB" id="A0A2G2YHY6"/>
<gene>
    <name evidence="1" type="ORF">T459_28855</name>
</gene>
<dbReference type="PANTHER" id="PTHR11864">
    <property type="entry name" value="PRE-MRNA-PROCESSING PROTEIN PRP40"/>
    <property type="match status" value="1"/>
</dbReference>
<evidence type="ECO:0000313" key="2">
    <source>
        <dbReference type="Proteomes" id="UP000222542"/>
    </source>
</evidence>
<name>A0A2G2YHY6_CAPAN</name>
<dbReference type="STRING" id="4072.A0A2G2YHY6"/>
<reference evidence="1 2" key="2">
    <citation type="journal article" date="2017" name="Genome Biol.">
        <title>New reference genome sequences of hot pepper reveal the massive evolution of plant disease-resistance genes by retroduplication.</title>
        <authorList>
            <person name="Kim S."/>
            <person name="Park J."/>
            <person name="Yeom S.I."/>
            <person name="Kim Y.M."/>
            <person name="Seo E."/>
            <person name="Kim K.T."/>
            <person name="Kim M.S."/>
            <person name="Lee J.M."/>
            <person name="Cheong K."/>
            <person name="Shin H.S."/>
            <person name="Kim S.B."/>
            <person name="Han K."/>
            <person name="Lee J."/>
            <person name="Park M."/>
            <person name="Lee H.A."/>
            <person name="Lee H.Y."/>
            <person name="Lee Y."/>
            <person name="Oh S."/>
            <person name="Lee J.H."/>
            <person name="Choi E."/>
            <person name="Choi E."/>
            <person name="Lee S.E."/>
            <person name="Jeon J."/>
            <person name="Kim H."/>
            <person name="Choi G."/>
            <person name="Song H."/>
            <person name="Lee J."/>
            <person name="Lee S.C."/>
            <person name="Kwon J.K."/>
            <person name="Lee H.Y."/>
            <person name="Koo N."/>
            <person name="Hong Y."/>
            <person name="Kim R.W."/>
            <person name="Kang W.H."/>
            <person name="Huh J.H."/>
            <person name="Kang B.C."/>
            <person name="Yang T.J."/>
            <person name="Lee Y.H."/>
            <person name="Bennetzen J.L."/>
            <person name="Choi D."/>
        </authorList>
    </citation>
    <scope>NUCLEOTIDE SEQUENCE [LARGE SCALE GENOMIC DNA]</scope>
    <source>
        <strain evidence="2">cv. CM334</strain>
    </source>
</reference>
<dbReference type="Proteomes" id="UP000222542">
    <property type="component" value="Unassembled WGS sequence"/>
</dbReference>
<dbReference type="PANTHER" id="PTHR11864:SF32">
    <property type="entry name" value="PRE-MRNA-PROCESSING PROTEIN 40A-LIKE"/>
    <property type="match status" value="1"/>
</dbReference>
<protein>
    <submittedName>
        <fullName evidence="1">Uncharacterized protein</fullName>
    </submittedName>
</protein>
<organism evidence="1 2">
    <name type="scientific">Capsicum annuum</name>
    <name type="common">Capsicum pepper</name>
    <dbReference type="NCBI Taxonomy" id="4072"/>
    <lineage>
        <taxon>Eukaryota</taxon>
        <taxon>Viridiplantae</taxon>
        <taxon>Streptophyta</taxon>
        <taxon>Embryophyta</taxon>
        <taxon>Tracheophyta</taxon>
        <taxon>Spermatophyta</taxon>
        <taxon>Magnoliopsida</taxon>
        <taxon>eudicotyledons</taxon>
        <taxon>Gunneridae</taxon>
        <taxon>Pentapetalae</taxon>
        <taxon>asterids</taxon>
        <taxon>lamiids</taxon>
        <taxon>Solanales</taxon>
        <taxon>Solanaceae</taxon>
        <taxon>Solanoideae</taxon>
        <taxon>Capsiceae</taxon>
        <taxon>Capsicum</taxon>
    </lineage>
</organism>
<accession>A0A2G2YHY6</accession>
<comment type="caution">
    <text evidence="1">The sequence shown here is derived from an EMBL/GenBank/DDBJ whole genome shotgun (WGS) entry which is preliminary data.</text>
</comment>